<feature type="compositionally biased region" description="Low complexity" evidence="1">
    <location>
        <begin position="111"/>
        <end position="122"/>
    </location>
</feature>
<name>A0A9Q5HU05_SANBA</name>
<dbReference type="OrthoDB" id="2799468at2759"/>
<dbReference type="Pfam" id="PF04927">
    <property type="entry name" value="SMP"/>
    <property type="match status" value="1"/>
</dbReference>
<organism evidence="3 4">
    <name type="scientific">Sanghuangporus baumii</name>
    <name type="common">Phellinus baumii</name>
    <dbReference type="NCBI Taxonomy" id="108892"/>
    <lineage>
        <taxon>Eukaryota</taxon>
        <taxon>Fungi</taxon>
        <taxon>Dikarya</taxon>
        <taxon>Basidiomycota</taxon>
        <taxon>Agaricomycotina</taxon>
        <taxon>Agaricomycetes</taxon>
        <taxon>Hymenochaetales</taxon>
        <taxon>Hymenochaetaceae</taxon>
        <taxon>Sanghuangporus</taxon>
    </lineage>
</organism>
<sequence length="266" mass="28002">MNNPDKISVAAASDAARFAKSVIQYFLDLVLKFGTYRIALSSYDRSDQPVNREAAHAAAAQDAARITSTGEATQPLHTAPSVNLLGITHAEARIITSEEHKALGYRPPQGSLAATAQSATAHHAQEDAEGASERGSQRTSTLKEAARIDAARIASEKGEAVGALPTVGLDEISKEEASRLQSAEHKILGYRPPPGSLASQAQAASDRNTAKQNRINGEGPGGINLNSITQSDASRLMSEEHKRLGHRPPADSLAVQAQSAVSARSD</sequence>
<feature type="region of interest" description="Disordered" evidence="1">
    <location>
        <begin position="190"/>
        <end position="266"/>
    </location>
</feature>
<comment type="caution">
    <text evidence="3">The sequence shown here is derived from an EMBL/GenBank/DDBJ whole genome shotgun (WGS) entry which is preliminary data.</text>
</comment>
<dbReference type="AlphaFoldDB" id="A0A9Q5HU05"/>
<feature type="compositionally biased region" description="Polar residues" evidence="1">
    <location>
        <begin position="224"/>
        <end position="233"/>
    </location>
</feature>
<evidence type="ECO:0000256" key="1">
    <source>
        <dbReference type="SAM" id="MobiDB-lite"/>
    </source>
</evidence>
<dbReference type="Proteomes" id="UP000757232">
    <property type="component" value="Unassembled WGS sequence"/>
</dbReference>
<feature type="region of interest" description="Disordered" evidence="1">
    <location>
        <begin position="104"/>
        <end position="143"/>
    </location>
</feature>
<dbReference type="EMBL" id="LNZH02000205">
    <property type="protein sequence ID" value="OCB85976.1"/>
    <property type="molecule type" value="Genomic_DNA"/>
</dbReference>
<accession>A0A9Q5HU05</accession>
<dbReference type="InterPro" id="IPR007011">
    <property type="entry name" value="LEA_SMP_dom"/>
</dbReference>
<evidence type="ECO:0000259" key="2">
    <source>
        <dbReference type="Pfam" id="PF04927"/>
    </source>
</evidence>
<gene>
    <name evidence="3" type="ORF">A7U60_g6870</name>
</gene>
<proteinExistence type="predicted"/>
<feature type="compositionally biased region" description="Basic and acidic residues" evidence="1">
    <location>
        <begin position="123"/>
        <end position="136"/>
    </location>
</feature>
<reference evidence="3" key="1">
    <citation type="submission" date="2016-06" db="EMBL/GenBank/DDBJ databases">
        <title>Draft Genome sequence of the fungus Inonotus baumii.</title>
        <authorList>
            <person name="Zhu H."/>
            <person name="Lin W."/>
        </authorList>
    </citation>
    <scope>NUCLEOTIDE SEQUENCE</scope>
    <source>
        <strain evidence="3">821</strain>
    </source>
</reference>
<feature type="domain" description="SMP" evidence="2">
    <location>
        <begin position="166"/>
        <end position="209"/>
    </location>
</feature>
<protein>
    <recommendedName>
        <fullName evidence="2">SMP domain-containing protein</fullName>
    </recommendedName>
</protein>
<evidence type="ECO:0000313" key="4">
    <source>
        <dbReference type="Proteomes" id="UP000757232"/>
    </source>
</evidence>
<evidence type="ECO:0000313" key="3">
    <source>
        <dbReference type="EMBL" id="OCB85976.1"/>
    </source>
</evidence>
<keyword evidence="4" id="KW-1185">Reference proteome</keyword>
<feature type="compositionally biased region" description="Polar residues" evidence="1">
    <location>
        <begin position="197"/>
        <end position="215"/>
    </location>
</feature>
<feature type="compositionally biased region" description="Low complexity" evidence="1">
    <location>
        <begin position="254"/>
        <end position="266"/>
    </location>
</feature>